<dbReference type="Proteomes" id="UP000236928">
    <property type="component" value="Unassembled WGS sequence"/>
</dbReference>
<accession>A0A2P4YZD4</accession>
<protein>
    <submittedName>
        <fullName evidence="1">Uncharacterized protein</fullName>
    </submittedName>
</protein>
<reference evidence="1 2" key="1">
    <citation type="submission" date="2014-04" db="EMBL/GenBank/DDBJ databases">
        <title>Comparative Genomics of Cryptosporidium Species.</title>
        <authorList>
            <person name="Silva J.C."/>
            <person name="Su Q."/>
            <person name="Chalmers R."/>
            <person name="Chibucos M.C."/>
            <person name="Elwin K."/>
            <person name="Godinez A."/>
            <person name="Guo F."/>
            <person name="Huynh K."/>
            <person name="Orvis J."/>
            <person name="Ott S."/>
            <person name="Sadzewicz L."/>
            <person name="Sengamalay N."/>
            <person name="Shetty A."/>
            <person name="Sun M."/>
            <person name="Tallon L."/>
            <person name="Xiao L."/>
            <person name="Zhang H."/>
            <person name="Fraser C.M."/>
            <person name="Zhu G."/>
            <person name="Kissinger J."/>
            <person name="Widmer G."/>
        </authorList>
    </citation>
    <scope>NUCLEOTIDE SEQUENCE [LARGE SCALE GENOMIC DNA]</scope>
    <source>
        <strain evidence="1 2">UKMEL1</strain>
    </source>
</reference>
<dbReference type="EMBL" id="JIBK01000009">
    <property type="protein sequence ID" value="POM83086.1"/>
    <property type="molecule type" value="Genomic_DNA"/>
</dbReference>
<proteinExistence type="predicted"/>
<sequence length="541" mass="62882">MWNYYKKIPNINSFYSVGNGEEIIKRLKVNKKALLVSGETEDYKGCTNDIIEYAVILSNIYKFKEIRILLSEVSEILYGNFISLSLSRTNGAIIQIVRLSKKSLKEGFQWLISMEDNIGSENYYSEFSNIYKGNDNFGMNFSNNIYDLVFVYSGPVKFSKNDYTNIENETINNGPFFLISKGKKNDKDDDDYISFTEFDKILLETNSNNKGNLTCFLDCNYSYMFLSDYTKGKEYCNNNSNNENIQLNHCRISTMPEINNNKDLLNTNPIKTCYNKKRDFSVIILASCSSSIQDSQEIKLCSNNGIGLSIIYRRLFSYYIQSIIRYHYEYIINKDNDQNCELIPRITLKSLIEEISRNMFHYLTKNHLKNQIPILLASVGISTQDHILLNNYLNNGDYIIGNLDQKNKMNFNISLSSSNNVMNFNKFPIKNLNMGNNKRIYNNNCYYMYQRNVPNISISPNSNPNLIQEINQLRSELSYLKQTINSENIARNFNYNENNYNRTNNGYKSYCPVQILNSDNIFKKSVKPSSNITHHRTFTSK</sequence>
<evidence type="ECO:0000313" key="1">
    <source>
        <dbReference type="EMBL" id="POM83086.1"/>
    </source>
</evidence>
<keyword evidence="2" id="KW-1185">Reference proteome</keyword>
<organism evidence="1 2">
    <name type="scientific">Cryptosporidium meleagridis</name>
    <dbReference type="NCBI Taxonomy" id="93969"/>
    <lineage>
        <taxon>Eukaryota</taxon>
        <taxon>Sar</taxon>
        <taxon>Alveolata</taxon>
        <taxon>Apicomplexa</taxon>
        <taxon>Conoidasida</taxon>
        <taxon>Coccidia</taxon>
        <taxon>Eucoccidiorida</taxon>
        <taxon>Eimeriorina</taxon>
        <taxon>Cryptosporidiidae</taxon>
        <taxon>Cryptosporidium</taxon>
    </lineage>
</organism>
<dbReference type="OrthoDB" id="341685at2759"/>
<gene>
    <name evidence="1" type="ORF">CmeUKMEL1_05635</name>
</gene>
<comment type="caution">
    <text evidence="1">The sequence shown here is derived from an EMBL/GenBank/DDBJ whole genome shotgun (WGS) entry which is preliminary data.</text>
</comment>
<evidence type="ECO:0000313" key="2">
    <source>
        <dbReference type="Proteomes" id="UP000236928"/>
    </source>
</evidence>
<dbReference type="VEuPathDB" id="CryptoDB:CmeUKMEL1_05635"/>
<name>A0A2P4YZD4_9CRYT</name>
<dbReference type="InterPro" id="IPR018247">
    <property type="entry name" value="EF_Hand_1_Ca_BS"/>
</dbReference>
<dbReference type="PROSITE" id="PS00018">
    <property type="entry name" value="EF_HAND_1"/>
    <property type="match status" value="1"/>
</dbReference>
<dbReference type="AlphaFoldDB" id="A0A2P4YZD4"/>